<feature type="compositionally biased region" description="Gly residues" evidence="1">
    <location>
        <begin position="9"/>
        <end position="22"/>
    </location>
</feature>
<accession>A0A2V0NQ79</accession>
<evidence type="ECO:0000313" key="2">
    <source>
        <dbReference type="EMBL" id="GBF88742.1"/>
    </source>
</evidence>
<name>A0A2V0NQ79_9CHLO</name>
<evidence type="ECO:0000313" key="3">
    <source>
        <dbReference type="Proteomes" id="UP000247498"/>
    </source>
</evidence>
<feature type="region of interest" description="Disordered" evidence="1">
    <location>
        <begin position="149"/>
        <end position="199"/>
    </location>
</feature>
<reference evidence="2 3" key="1">
    <citation type="journal article" date="2018" name="Sci. Rep.">
        <title>Raphidocelis subcapitata (=Pseudokirchneriella subcapitata) provides an insight into genome evolution and environmental adaptations in the Sphaeropleales.</title>
        <authorList>
            <person name="Suzuki S."/>
            <person name="Yamaguchi H."/>
            <person name="Nakajima N."/>
            <person name="Kawachi M."/>
        </authorList>
    </citation>
    <scope>NUCLEOTIDE SEQUENCE [LARGE SCALE GENOMIC DNA]</scope>
    <source>
        <strain evidence="2 3">NIES-35</strain>
    </source>
</reference>
<dbReference type="AlphaFoldDB" id="A0A2V0NQ79"/>
<evidence type="ECO:0000256" key="1">
    <source>
        <dbReference type="SAM" id="MobiDB-lite"/>
    </source>
</evidence>
<organism evidence="2 3">
    <name type="scientific">Raphidocelis subcapitata</name>
    <dbReference type="NCBI Taxonomy" id="307507"/>
    <lineage>
        <taxon>Eukaryota</taxon>
        <taxon>Viridiplantae</taxon>
        <taxon>Chlorophyta</taxon>
        <taxon>core chlorophytes</taxon>
        <taxon>Chlorophyceae</taxon>
        <taxon>CS clade</taxon>
        <taxon>Sphaeropleales</taxon>
        <taxon>Selenastraceae</taxon>
        <taxon>Raphidocelis</taxon>
    </lineage>
</organism>
<dbReference type="EMBL" id="BDRX01000006">
    <property type="protein sequence ID" value="GBF88742.1"/>
    <property type="molecule type" value="Genomic_DNA"/>
</dbReference>
<proteinExistence type="predicted"/>
<sequence>MDAHEDAGHGGGGGGGGGGEGSCGALEWLPPLLLDPGPRDPGQQLAPDLQLIDALLRHPGGGGESAPVDADADAARAGDPGAFGDAARAAAMRRAAAALGARHCRVTPALLEALFSGGSGAAATARGDVGSGCVLVAAPHGRLRPRSLREADNLGARSKAKLDDKKARREKKLLRAGFGGRKSGFISPGGGGGGGGGGK</sequence>
<feature type="compositionally biased region" description="Gly residues" evidence="1">
    <location>
        <begin position="177"/>
        <end position="199"/>
    </location>
</feature>
<gene>
    <name evidence="2" type="ORF">Rsub_01643</name>
</gene>
<feature type="region of interest" description="Disordered" evidence="1">
    <location>
        <begin position="1"/>
        <end position="43"/>
    </location>
</feature>
<protein>
    <submittedName>
        <fullName evidence="2">Uncharacterized protein</fullName>
    </submittedName>
</protein>
<dbReference type="Proteomes" id="UP000247498">
    <property type="component" value="Unassembled WGS sequence"/>
</dbReference>
<feature type="compositionally biased region" description="Low complexity" evidence="1">
    <location>
        <begin position="29"/>
        <end position="42"/>
    </location>
</feature>
<dbReference type="InParanoid" id="A0A2V0NQ79"/>
<comment type="caution">
    <text evidence="2">The sequence shown here is derived from an EMBL/GenBank/DDBJ whole genome shotgun (WGS) entry which is preliminary data.</text>
</comment>
<keyword evidence="3" id="KW-1185">Reference proteome</keyword>